<evidence type="ECO:0000256" key="1">
    <source>
        <dbReference type="SAM" id="SignalP"/>
    </source>
</evidence>
<dbReference type="EMBL" id="BJCL01000021">
    <property type="protein sequence ID" value="GCL65837.1"/>
    <property type="molecule type" value="Genomic_DNA"/>
</dbReference>
<gene>
    <name evidence="2" type="ORF">AQPW35_49180</name>
</gene>
<dbReference type="AlphaFoldDB" id="A0A480B0H3"/>
<dbReference type="RefSeq" id="WP_137735543.1">
    <property type="nucleotide sequence ID" value="NZ_BJCL01000021.1"/>
</dbReference>
<feature type="signal peptide" evidence="1">
    <location>
        <begin position="1"/>
        <end position="28"/>
    </location>
</feature>
<sequence>MQRRHLLHATIATTAAATLAPWARLSLAAVPAAASGRRFVFVILRGGLDGLTAVPAVGDPAFAAARGPLAQLGGAPLPLDGVFALHPLLPQLHALYGQGELLVLQAVGLPYRERSHFDAQQVLESGGSRPHELTTGWLGRAVAATGAAPLAAVALETAVPLVLRGPAAVDTWAPSVLPEPGADLVGRLEMLYRDDPALAQALARARQLRATPGMAANPPAEPGGNRGPAVQLARKAAEFLQHGSQVAVLELGGWDSHANQAVPQGALSANLRRLDDLLAALRTGLLDHGTWDRTAVLVATEFGREVAVNGTGGTDHGSGGAAFVLGGAVRGGRVLADWPGLAPKQRFEGRDLRVTTDLRAAIRPLLTDHLQLPRAAIDSVVLPGSAGLRPLDLLRGNAA</sequence>
<feature type="chain" id="PRO_5019798311" description="DUF1501 domain-containing protein" evidence="1">
    <location>
        <begin position="29"/>
        <end position="399"/>
    </location>
</feature>
<dbReference type="SUPFAM" id="SSF53649">
    <property type="entry name" value="Alkaline phosphatase-like"/>
    <property type="match status" value="1"/>
</dbReference>
<evidence type="ECO:0008006" key="4">
    <source>
        <dbReference type="Google" id="ProtNLM"/>
    </source>
</evidence>
<dbReference type="OrthoDB" id="9779968at2"/>
<accession>A0A480B0H3</accession>
<dbReference type="InterPro" id="IPR017850">
    <property type="entry name" value="Alkaline_phosphatase_core_sf"/>
</dbReference>
<proteinExistence type="predicted"/>
<name>A0A480B0H3_9BURK</name>
<dbReference type="Proteomes" id="UP000301751">
    <property type="component" value="Unassembled WGS sequence"/>
</dbReference>
<reference evidence="3" key="1">
    <citation type="submission" date="2019-03" db="EMBL/GenBank/DDBJ databases">
        <title>Aquabacterium pictum sp.nov., the first bacteriochlorophyll a-containing freshwater bacterium in the genus Aquabacterium of the class Betaproteobacteria.</title>
        <authorList>
            <person name="Hirose S."/>
            <person name="Tank M."/>
            <person name="Hara E."/>
            <person name="Tamaki H."/>
            <person name="Takaichi S."/>
            <person name="Haruta S."/>
            <person name="Hanada S."/>
        </authorList>
    </citation>
    <scope>NUCLEOTIDE SEQUENCE [LARGE SCALE GENOMIC DNA]</scope>
    <source>
        <strain evidence="3">W35</strain>
    </source>
</reference>
<dbReference type="PANTHER" id="PTHR43737:SF1">
    <property type="entry name" value="DUF1501 DOMAIN-CONTAINING PROTEIN"/>
    <property type="match status" value="1"/>
</dbReference>
<organism evidence="2 3">
    <name type="scientific">Pseudaquabacterium pictum</name>
    <dbReference type="NCBI Taxonomy" id="2315236"/>
    <lineage>
        <taxon>Bacteria</taxon>
        <taxon>Pseudomonadati</taxon>
        <taxon>Pseudomonadota</taxon>
        <taxon>Betaproteobacteria</taxon>
        <taxon>Burkholderiales</taxon>
        <taxon>Sphaerotilaceae</taxon>
        <taxon>Pseudaquabacterium</taxon>
    </lineage>
</organism>
<evidence type="ECO:0000313" key="2">
    <source>
        <dbReference type="EMBL" id="GCL65837.1"/>
    </source>
</evidence>
<comment type="caution">
    <text evidence="2">The sequence shown here is derived from an EMBL/GenBank/DDBJ whole genome shotgun (WGS) entry which is preliminary data.</text>
</comment>
<dbReference type="Pfam" id="PF07394">
    <property type="entry name" value="DUF1501"/>
    <property type="match status" value="1"/>
</dbReference>
<keyword evidence="1" id="KW-0732">Signal</keyword>
<keyword evidence="3" id="KW-1185">Reference proteome</keyword>
<evidence type="ECO:0000313" key="3">
    <source>
        <dbReference type="Proteomes" id="UP000301751"/>
    </source>
</evidence>
<protein>
    <recommendedName>
        <fullName evidence="4">DUF1501 domain-containing protein</fullName>
    </recommendedName>
</protein>
<dbReference type="PANTHER" id="PTHR43737">
    <property type="entry name" value="BLL7424 PROTEIN"/>
    <property type="match status" value="1"/>
</dbReference>
<dbReference type="InterPro" id="IPR010869">
    <property type="entry name" value="DUF1501"/>
</dbReference>